<name>A0A163JSJ4_ABSGL</name>
<evidence type="ECO:0000256" key="2">
    <source>
        <dbReference type="SAM" id="Phobius"/>
    </source>
</evidence>
<keyword evidence="4" id="KW-1185">Reference proteome</keyword>
<keyword evidence="2" id="KW-1133">Transmembrane helix</keyword>
<proteinExistence type="predicted"/>
<dbReference type="STRING" id="4829.A0A163JSJ4"/>
<dbReference type="Proteomes" id="UP000078561">
    <property type="component" value="Unassembled WGS sequence"/>
</dbReference>
<gene>
    <name evidence="3" type="primary">ABSGL_08677.1 scaffold 10421</name>
</gene>
<keyword evidence="2" id="KW-0472">Membrane</keyword>
<dbReference type="AlphaFoldDB" id="A0A163JSJ4"/>
<feature type="transmembrane region" description="Helical" evidence="2">
    <location>
        <begin position="248"/>
        <end position="278"/>
    </location>
</feature>
<evidence type="ECO:0000256" key="1">
    <source>
        <dbReference type="SAM" id="MobiDB-lite"/>
    </source>
</evidence>
<evidence type="ECO:0000313" key="3">
    <source>
        <dbReference type="EMBL" id="SAM02861.1"/>
    </source>
</evidence>
<accession>A0A163JSJ4</accession>
<dbReference type="OrthoDB" id="44736at2759"/>
<sequence length="306" mass="34084">MVRPPQPRGLQKDVCLSTADCNAFHINKFVTKLQVKEYTTLPNLVAAFYEANNMVHNPAKARQIILSTFNILATKSSNESYALYCNRVADFIRKNEVKLTFFDTYKNHVDLAIVQNKCAAVQCLNEATACLISNRIVSESLNSQLAIMEQGKGRDEGGDDGDDENDDSDDQQMHQPLYVAVARRGKCYQRQCLVFGEVNHSEMGLRRRKSIVLICTLVGGSSRWCALLSSGLPLISRSLALPSINKKIGYLTVVVVCFIVGISITISSSAFSTFVCLAEDSQALHRTQPELFEKIRQTWPRVVQGI</sequence>
<keyword evidence="2" id="KW-0812">Transmembrane</keyword>
<feature type="region of interest" description="Disordered" evidence="1">
    <location>
        <begin position="151"/>
        <end position="171"/>
    </location>
</feature>
<dbReference type="InParanoid" id="A0A163JSJ4"/>
<evidence type="ECO:0000313" key="4">
    <source>
        <dbReference type="Proteomes" id="UP000078561"/>
    </source>
</evidence>
<reference evidence="3" key="1">
    <citation type="submission" date="2016-04" db="EMBL/GenBank/DDBJ databases">
        <authorList>
            <person name="Evans L.H."/>
            <person name="Alamgir A."/>
            <person name="Owens N."/>
            <person name="Weber N.D."/>
            <person name="Virtaneva K."/>
            <person name="Barbian K."/>
            <person name="Babar A."/>
            <person name="Rosenke K."/>
        </authorList>
    </citation>
    <scope>NUCLEOTIDE SEQUENCE [LARGE SCALE GENOMIC DNA]</scope>
    <source>
        <strain evidence="3">CBS 101.48</strain>
    </source>
</reference>
<protein>
    <submittedName>
        <fullName evidence="3">Uncharacterized protein</fullName>
    </submittedName>
</protein>
<feature type="compositionally biased region" description="Acidic residues" evidence="1">
    <location>
        <begin position="157"/>
        <end position="170"/>
    </location>
</feature>
<dbReference type="EMBL" id="LT554016">
    <property type="protein sequence ID" value="SAM02861.1"/>
    <property type="molecule type" value="Genomic_DNA"/>
</dbReference>
<organism evidence="3">
    <name type="scientific">Absidia glauca</name>
    <name type="common">Pin mould</name>
    <dbReference type="NCBI Taxonomy" id="4829"/>
    <lineage>
        <taxon>Eukaryota</taxon>
        <taxon>Fungi</taxon>
        <taxon>Fungi incertae sedis</taxon>
        <taxon>Mucoromycota</taxon>
        <taxon>Mucoromycotina</taxon>
        <taxon>Mucoromycetes</taxon>
        <taxon>Mucorales</taxon>
        <taxon>Cunninghamellaceae</taxon>
        <taxon>Absidia</taxon>
    </lineage>
</organism>